<dbReference type="Pfam" id="PF14604">
    <property type="entry name" value="SH3_9"/>
    <property type="match status" value="1"/>
</dbReference>
<proteinExistence type="predicted"/>
<sequence>MNSIHRQFGKLVSKGAGDNAKVSVLLSDYEDADKALTKIIEASKAWRDAWVSILTIQLALATGFEEMYNPIVGTSDVHRDNPALTPQVQLDRTAKLREEMAELKTDLMDEVIMMDSRVIGPATDAKEFIQPIRKTIKKRENKRLDWERYIDRVNNASKKTKRSERENAALAKAEQELAKASDAFKVADDHLRETLPPIISATFSLLPHLLNVQIMIQNSLLAQYYTTLHRYSEAMGFQSPPPPMVDVIAIWDGNFKPVQQQAESLTCIAKGKAVHQPMSPEDDRGRKPSSSLNVRSAFPTRRPSSQNTASDAVSPNPESRVRRIPSSNPIAVASPHLSPLPQPTLSYNPSHSSASRPSSSYSAHSSAGPTGDYFQRAAIAKKKPPPPPPKRIGSNNLALYAVALYSFDGQGQGDLSFKEHDRIRVIKKTDSTDDWWEGELRGVKGSFPANYCKIT</sequence>
<dbReference type="GO" id="GO:0097320">
    <property type="term" value="P:plasma membrane tubulation"/>
    <property type="evidence" value="ECO:0007669"/>
    <property type="project" value="TreeGrafter"/>
</dbReference>
<feature type="compositionally biased region" description="Polar residues" evidence="4">
    <location>
        <begin position="302"/>
        <end position="317"/>
    </location>
</feature>
<dbReference type="InterPro" id="IPR001452">
    <property type="entry name" value="SH3_domain"/>
</dbReference>
<dbReference type="Pfam" id="PF03114">
    <property type="entry name" value="BAR"/>
    <property type="match status" value="1"/>
</dbReference>
<feature type="region of interest" description="Disordered" evidence="4">
    <location>
        <begin position="271"/>
        <end position="369"/>
    </location>
</feature>
<dbReference type="Proteomes" id="UP000241818">
    <property type="component" value="Unassembled WGS sequence"/>
</dbReference>
<evidence type="ECO:0000313" key="8">
    <source>
        <dbReference type="Proteomes" id="UP000241818"/>
    </source>
</evidence>
<dbReference type="Gene3D" id="2.30.30.40">
    <property type="entry name" value="SH3 Domains"/>
    <property type="match status" value="1"/>
</dbReference>
<reference evidence="7 8" key="1">
    <citation type="journal article" date="2018" name="New Phytol.">
        <title>Comparative genomics and transcriptomics depict ericoid mycorrhizal fungi as versatile saprotrophs and plant mutualists.</title>
        <authorList>
            <person name="Martino E."/>
            <person name="Morin E."/>
            <person name="Grelet G.A."/>
            <person name="Kuo A."/>
            <person name="Kohler A."/>
            <person name="Daghino S."/>
            <person name="Barry K.W."/>
            <person name="Cichocki N."/>
            <person name="Clum A."/>
            <person name="Dockter R.B."/>
            <person name="Hainaut M."/>
            <person name="Kuo R.C."/>
            <person name="LaButti K."/>
            <person name="Lindahl B.D."/>
            <person name="Lindquist E.A."/>
            <person name="Lipzen A."/>
            <person name="Khouja H.R."/>
            <person name="Magnuson J."/>
            <person name="Murat C."/>
            <person name="Ohm R.A."/>
            <person name="Singer S.W."/>
            <person name="Spatafora J.W."/>
            <person name="Wang M."/>
            <person name="Veneault-Fourrey C."/>
            <person name="Henrissat B."/>
            <person name="Grigoriev I.V."/>
            <person name="Martin F.M."/>
            <person name="Perotto S."/>
        </authorList>
    </citation>
    <scope>NUCLEOTIDE SEQUENCE [LARGE SCALE GENOMIC DNA]</scope>
    <source>
        <strain evidence="7 8">ATCC 22711</strain>
    </source>
</reference>
<dbReference type="InterPro" id="IPR027267">
    <property type="entry name" value="AH/BAR_dom_sf"/>
</dbReference>
<dbReference type="GO" id="GO:1990528">
    <property type="term" value="C:Rvs161p-Rvs167p complex"/>
    <property type="evidence" value="ECO:0007669"/>
    <property type="project" value="TreeGrafter"/>
</dbReference>
<feature type="domain" description="SH3" evidence="5">
    <location>
        <begin position="396"/>
        <end position="455"/>
    </location>
</feature>
<name>A0A2T3BFI8_AMORE</name>
<dbReference type="Gene3D" id="1.20.1270.60">
    <property type="entry name" value="Arfaptin homology (AH) domain/BAR domain"/>
    <property type="match status" value="1"/>
</dbReference>
<dbReference type="FunFam" id="2.30.30.40:FF:000100">
    <property type="entry name" value="SH3 domain-containing YSC84-like protein 1"/>
    <property type="match status" value="1"/>
</dbReference>
<dbReference type="InParanoid" id="A0A2T3BFI8"/>
<evidence type="ECO:0000259" key="5">
    <source>
        <dbReference type="PROSITE" id="PS50002"/>
    </source>
</evidence>
<dbReference type="GO" id="GO:0030479">
    <property type="term" value="C:actin cortical patch"/>
    <property type="evidence" value="ECO:0007669"/>
    <property type="project" value="TreeGrafter"/>
</dbReference>
<dbReference type="InterPro" id="IPR046982">
    <property type="entry name" value="BIN3/RVS161-like"/>
</dbReference>
<dbReference type="SUPFAM" id="SSF50044">
    <property type="entry name" value="SH3-domain"/>
    <property type="match status" value="1"/>
</dbReference>
<dbReference type="PROSITE" id="PS50002">
    <property type="entry name" value="SH3"/>
    <property type="match status" value="1"/>
</dbReference>
<dbReference type="AlphaFoldDB" id="A0A2T3BFI8"/>
<dbReference type="CDD" id="cd07599">
    <property type="entry name" value="BAR_Rvs167p"/>
    <property type="match status" value="1"/>
</dbReference>
<evidence type="ECO:0000256" key="4">
    <source>
        <dbReference type="SAM" id="MobiDB-lite"/>
    </source>
</evidence>
<dbReference type="GO" id="GO:0043332">
    <property type="term" value="C:mating projection tip"/>
    <property type="evidence" value="ECO:0007669"/>
    <property type="project" value="TreeGrafter"/>
</dbReference>
<evidence type="ECO:0008006" key="9">
    <source>
        <dbReference type="Google" id="ProtNLM"/>
    </source>
</evidence>
<accession>A0A2T3BFI8</accession>
<evidence type="ECO:0000256" key="1">
    <source>
        <dbReference type="ARBA" id="ARBA00022443"/>
    </source>
</evidence>
<evidence type="ECO:0000256" key="2">
    <source>
        <dbReference type="PROSITE-ProRule" id="PRU00192"/>
    </source>
</evidence>
<dbReference type="PANTHER" id="PTHR47174:SF2">
    <property type="entry name" value="SH3 DOMAIN SIGNALLING PROTEIN (AFU_ORTHOLOGUE AFUA_5G07670)"/>
    <property type="match status" value="1"/>
</dbReference>
<dbReference type="GO" id="GO:0051666">
    <property type="term" value="P:actin cortical patch localization"/>
    <property type="evidence" value="ECO:0007669"/>
    <property type="project" value="InterPro"/>
</dbReference>
<keyword evidence="8" id="KW-1185">Reference proteome</keyword>
<feature type="domain" description="BAR" evidence="6">
    <location>
        <begin position="7"/>
        <end position="241"/>
    </location>
</feature>
<dbReference type="PROSITE" id="PS51021">
    <property type="entry name" value="BAR"/>
    <property type="match status" value="1"/>
</dbReference>
<dbReference type="GO" id="GO:0031097">
    <property type="term" value="C:medial cortex"/>
    <property type="evidence" value="ECO:0007669"/>
    <property type="project" value="TreeGrafter"/>
</dbReference>
<dbReference type="SUPFAM" id="SSF103657">
    <property type="entry name" value="BAR/IMD domain-like"/>
    <property type="match status" value="1"/>
</dbReference>
<organism evidence="7 8">
    <name type="scientific">Amorphotheca resinae ATCC 22711</name>
    <dbReference type="NCBI Taxonomy" id="857342"/>
    <lineage>
        <taxon>Eukaryota</taxon>
        <taxon>Fungi</taxon>
        <taxon>Dikarya</taxon>
        <taxon>Ascomycota</taxon>
        <taxon>Pezizomycotina</taxon>
        <taxon>Leotiomycetes</taxon>
        <taxon>Helotiales</taxon>
        <taxon>Amorphothecaceae</taxon>
        <taxon>Amorphotheca</taxon>
    </lineage>
</organism>
<dbReference type="GO" id="GO:0008289">
    <property type="term" value="F:lipid binding"/>
    <property type="evidence" value="ECO:0007669"/>
    <property type="project" value="TreeGrafter"/>
</dbReference>
<keyword evidence="3" id="KW-0175">Coiled coil</keyword>
<dbReference type="PANTHER" id="PTHR47174">
    <property type="entry name" value="BRIDGING INTEGRATOR 3"/>
    <property type="match status" value="1"/>
</dbReference>
<dbReference type="InterPro" id="IPR004148">
    <property type="entry name" value="BAR_dom"/>
</dbReference>
<dbReference type="OrthoDB" id="10255128at2759"/>
<dbReference type="EMBL" id="KZ679006">
    <property type="protein sequence ID" value="PSS28139.1"/>
    <property type="molecule type" value="Genomic_DNA"/>
</dbReference>
<dbReference type="STRING" id="857342.A0A2T3BFI8"/>
<dbReference type="RefSeq" id="XP_024725664.1">
    <property type="nucleotide sequence ID" value="XM_024869727.1"/>
</dbReference>
<feature type="compositionally biased region" description="Low complexity" evidence="4">
    <location>
        <begin position="346"/>
        <end position="366"/>
    </location>
</feature>
<protein>
    <recommendedName>
        <fullName evidence="9">SH3 domain-containing protein</fullName>
    </recommendedName>
</protein>
<dbReference type="InterPro" id="IPR036028">
    <property type="entry name" value="SH3-like_dom_sf"/>
</dbReference>
<evidence type="ECO:0000259" key="6">
    <source>
        <dbReference type="PROSITE" id="PS51021"/>
    </source>
</evidence>
<evidence type="ECO:0000256" key="3">
    <source>
        <dbReference type="SAM" id="Coils"/>
    </source>
</evidence>
<evidence type="ECO:0000313" key="7">
    <source>
        <dbReference type="EMBL" id="PSS28139.1"/>
    </source>
</evidence>
<gene>
    <name evidence="7" type="ORF">M430DRAFT_92699</name>
</gene>
<feature type="coiled-coil region" evidence="3">
    <location>
        <begin position="156"/>
        <end position="190"/>
    </location>
</feature>
<keyword evidence="1 2" id="KW-0728">SH3 domain</keyword>
<dbReference type="SMART" id="SM00326">
    <property type="entry name" value="SH3"/>
    <property type="match status" value="1"/>
</dbReference>
<dbReference type="PRINTS" id="PR00452">
    <property type="entry name" value="SH3DOMAIN"/>
</dbReference>
<dbReference type="GO" id="GO:0006897">
    <property type="term" value="P:endocytosis"/>
    <property type="evidence" value="ECO:0007669"/>
    <property type="project" value="InterPro"/>
</dbReference>
<dbReference type="GeneID" id="36577808"/>